<accession>A0A502F9A4</accession>
<dbReference type="AlphaFoldDB" id="A0A502F9A4"/>
<gene>
    <name evidence="1" type="ORF">EAH89_25465</name>
</gene>
<comment type="caution">
    <text evidence="1">The sequence shown here is derived from an EMBL/GenBank/DDBJ whole genome shotgun (WGS) entry which is preliminary data.</text>
</comment>
<sequence length="258" mass="28265">MQPARKRTLWDSMSEQLDQMYQQGKLGERGRNGEFYSAVYLDSQTLGALDAIGGGSSRSETAREVVTRYTAMATALLPDLTPEEWLVVLHATAGPVRSYAGPRAALLGYFYDEDEEPGPIVLALVRKLSRLGDAEAAAVLHFNDRYWAGDKAARAIVHPVPTGLPEVVGTLVTNCGYDALIITDMGGSRLHTINSPEAFRAALMVGTEQDLGRWDGRLMNEAFDPQHAGNVLAVNDGTKLTVVDEEKLAARQAFWRDW</sequence>
<dbReference type="EMBL" id="RCZP01000043">
    <property type="protein sequence ID" value="TPG45975.1"/>
    <property type="molecule type" value="Genomic_DNA"/>
</dbReference>
<evidence type="ECO:0000313" key="1">
    <source>
        <dbReference type="EMBL" id="TPG45975.1"/>
    </source>
</evidence>
<evidence type="ECO:0000313" key="2">
    <source>
        <dbReference type="Proteomes" id="UP000317078"/>
    </source>
</evidence>
<keyword evidence="2" id="KW-1185">Reference proteome</keyword>
<reference evidence="1 2" key="1">
    <citation type="journal article" date="2019" name="Environ. Microbiol.">
        <title>Species interactions and distinct microbial communities in high Arctic permafrost affected cryosols are associated with the CH4 and CO2 gas fluxes.</title>
        <authorList>
            <person name="Altshuler I."/>
            <person name="Hamel J."/>
            <person name="Turney S."/>
            <person name="Magnuson E."/>
            <person name="Levesque R."/>
            <person name="Greer C."/>
            <person name="Whyte L.G."/>
        </authorList>
    </citation>
    <scope>NUCLEOTIDE SEQUENCE [LARGE SCALE GENOMIC DNA]</scope>
    <source>
        <strain evidence="1 2">S9.3B</strain>
    </source>
</reference>
<name>A0A502F9A4_9PROT</name>
<protein>
    <submittedName>
        <fullName evidence="1">Uncharacterized protein</fullName>
    </submittedName>
</protein>
<organism evidence="1 2">
    <name type="scientific">Muricoccus nepalensis</name>
    <dbReference type="NCBI Taxonomy" id="1854500"/>
    <lineage>
        <taxon>Bacteria</taxon>
        <taxon>Pseudomonadati</taxon>
        <taxon>Pseudomonadota</taxon>
        <taxon>Alphaproteobacteria</taxon>
        <taxon>Acetobacterales</taxon>
        <taxon>Roseomonadaceae</taxon>
        <taxon>Muricoccus</taxon>
    </lineage>
</organism>
<proteinExistence type="predicted"/>
<dbReference type="Proteomes" id="UP000317078">
    <property type="component" value="Unassembled WGS sequence"/>
</dbReference>